<keyword evidence="1" id="KW-0175">Coiled coil</keyword>
<dbReference type="Proteomes" id="UP000809829">
    <property type="component" value="Unassembled WGS sequence"/>
</dbReference>
<dbReference type="RefSeq" id="WP_239583437.1">
    <property type="nucleotide sequence ID" value="NZ_JAFBFC010000003.1"/>
</dbReference>
<evidence type="ECO:0000313" key="2">
    <source>
        <dbReference type="EMBL" id="MBM7703002.1"/>
    </source>
</evidence>
<evidence type="ECO:0000313" key="3">
    <source>
        <dbReference type="Proteomes" id="UP000809829"/>
    </source>
</evidence>
<organism evidence="2 3">
    <name type="scientific">Priestia iocasae</name>
    <dbReference type="NCBI Taxonomy" id="2291674"/>
    <lineage>
        <taxon>Bacteria</taxon>
        <taxon>Bacillati</taxon>
        <taxon>Bacillota</taxon>
        <taxon>Bacilli</taxon>
        <taxon>Bacillales</taxon>
        <taxon>Bacillaceae</taxon>
        <taxon>Priestia</taxon>
    </lineage>
</organism>
<comment type="caution">
    <text evidence="2">The sequence shown here is derived from an EMBL/GenBank/DDBJ whole genome shotgun (WGS) entry which is preliminary data.</text>
</comment>
<accession>A0ABS2QVN2</accession>
<dbReference type="Gene3D" id="1.20.5.190">
    <property type="match status" value="1"/>
</dbReference>
<reference evidence="2 3" key="1">
    <citation type="submission" date="2021-01" db="EMBL/GenBank/DDBJ databases">
        <title>Genomic Encyclopedia of Type Strains, Phase IV (KMG-IV): sequencing the most valuable type-strain genomes for metagenomic binning, comparative biology and taxonomic classification.</title>
        <authorList>
            <person name="Goeker M."/>
        </authorList>
    </citation>
    <scope>NUCLEOTIDE SEQUENCE [LARGE SCALE GENOMIC DNA]</scope>
    <source>
        <strain evidence="2 3">DSM 104297</strain>
    </source>
</reference>
<protein>
    <submittedName>
        <fullName evidence="2">Chromosome segregation ATPase</fullName>
    </submittedName>
</protein>
<feature type="coiled-coil region" evidence="1">
    <location>
        <begin position="40"/>
        <end position="74"/>
    </location>
</feature>
<dbReference type="EMBL" id="JAFBFC010000003">
    <property type="protein sequence ID" value="MBM7703002.1"/>
    <property type="molecule type" value="Genomic_DNA"/>
</dbReference>
<name>A0ABS2QVN2_9BACI</name>
<keyword evidence="3" id="KW-1185">Reference proteome</keyword>
<gene>
    <name evidence="2" type="ORF">JOC83_001849</name>
</gene>
<proteinExistence type="predicted"/>
<evidence type="ECO:0000256" key="1">
    <source>
        <dbReference type="SAM" id="Coils"/>
    </source>
</evidence>
<sequence>MEAVLKQILSELQSVHTRMSSLEEGQIEMRKDIFNLQSDVSSLKSEQQEMRNDISNLQSDVTELKEYQKQKQKEIMSTLGSYMDKIVAYVDDKTEALNKRVYKVETDIERLLRS</sequence>